<keyword evidence="1" id="KW-0812">Transmembrane</keyword>
<name>A0A7T6ARZ9_9BACT</name>
<feature type="transmembrane region" description="Helical" evidence="1">
    <location>
        <begin position="260"/>
        <end position="278"/>
    </location>
</feature>
<proteinExistence type="predicted"/>
<evidence type="ECO:0000313" key="2">
    <source>
        <dbReference type="EMBL" id="QQG67038.1"/>
    </source>
</evidence>
<feature type="transmembrane region" description="Helical" evidence="1">
    <location>
        <begin position="6"/>
        <end position="25"/>
    </location>
</feature>
<reference evidence="2 3" key="1">
    <citation type="submission" date="2020-05" db="EMBL/GenBank/DDBJ databases">
        <title>Complete genome of Desulfobulbus oligotrophicus.</title>
        <authorList>
            <person name="Podar M."/>
        </authorList>
    </citation>
    <scope>NUCLEOTIDE SEQUENCE [LARGE SCALE GENOMIC DNA]</scope>
    <source>
        <strain evidence="2 3">Prop6</strain>
    </source>
</reference>
<dbReference type="Proteomes" id="UP000596092">
    <property type="component" value="Chromosome"/>
</dbReference>
<dbReference type="KEGG" id="dog:HP555_11815"/>
<keyword evidence="1" id="KW-0472">Membrane</keyword>
<dbReference type="AlphaFoldDB" id="A0A7T6ARZ9"/>
<feature type="transmembrane region" description="Helical" evidence="1">
    <location>
        <begin position="190"/>
        <end position="211"/>
    </location>
</feature>
<evidence type="ECO:0000256" key="1">
    <source>
        <dbReference type="SAM" id="Phobius"/>
    </source>
</evidence>
<feature type="transmembrane region" description="Helical" evidence="1">
    <location>
        <begin position="145"/>
        <end position="170"/>
    </location>
</feature>
<gene>
    <name evidence="2" type="ORF">HP555_11815</name>
</gene>
<accession>A0A7T6ARZ9</accession>
<keyword evidence="3" id="KW-1185">Reference proteome</keyword>
<feature type="transmembrane region" description="Helical" evidence="1">
    <location>
        <begin position="103"/>
        <end position="125"/>
    </location>
</feature>
<sequence>MKRVVRIVWKCVVVFIMISAIRLLYIKLRTEVSYDPVAKALLDNGNLWSDIKVIAGATSRYILDIPFISHVYAVLSALAAYVALAWYDRIALLHLGRLRGISWSYVAVCSFVTYALGHNLGMSVLSGGIVRLRAYCAKGLKATEVAALIAMCSFTFLFGTLLLLGAVLLFEPEIVLSLSNLIPQMVLPNWLVQAAGFTLLLLCGLYVFGSWQTFKPFRIGTLDIVYPRLGIVIRQILAAPLEIMAAAGIIYFVLPEAGNPGYFVVLGAFILSFSAGLVSQAPGGLGVMEAVFLAVIDTVPATNVMAALLIWRLLYLLLPLVVSIPIIFLFERSNVSCTDF</sequence>
<dbReference type="EMBL" id="CP054140">
    <property type="protein sequence ID" value="QQG67038.1"/>
    <property type="molecule type" value="Genomic_DNA"/>
</dbReference>
<evidence type="ECO:0000313" key="3">
    <source>
        <dbReference type="Proteomes" id="UP000596092"/>
    </source>
</evidence>
<keyword evidence="1" id="KW-1133">Transmembrane helix</keyword>
<feature type="transmembrane region" description="Helical" evidence="1">
    <location>
        <begin position="313"/>
        <end position="330"/>
    </location>
</feature>
<feature type="transmembrane region" description="Helical" evidence="1">
    <location>
        <begin position="232"/>
        <end position="254"/>
    </location>
</feature>
<feature type="transmembrane region" description="Helical" evidence="1">
    <location>
        <begin position="61"/>
        <end position="83"/>
    </location>
</feature>
<organism evidence="2 3">
    <name type="scientific">Desulfobulbus oligotrophicus</name>
    <dbReference type="NCBI Taxonomy" id="1909699"/>
    <lineage>
        <taxon>Bacteria</taxon>
        <taxon>Pseudomonadati</taxon>
        <taxon>Thermodesulfobacteriota</taxon>
        <taxon>Desulfobulbia</taxon>
        <taxon>Desulfobulbales</taxon>
        <taxon>Desulfobulbaceae</taxon>
        <taxon>Desulfobulbus</taxon>
    </lineage>
</organism>
<protein>
    <submittedName>
        <fullName evidence="2">UPF0104 family protein</fullName>
    </submittedName>
</protein>